<evidence type="ECO:0000313" key="8">
    <source>
        <dbReference type="Proteomes" id="UP000199657"/>
    </source>
</evidence>
<dbReference type="NCBIfam" id="TIGR00741">
    <property type="entry name" value="yfiA"/>
    <property type="match status" value="1"/>
</dbReference>
<proteinExistence type="inferred from homology"/>
<dbReference type="Pfam" id="PF02482">
    <property type="entry name" value="Ribosomal_S30AE"/>
    <property type="match status" value="1"/>
</dbReference>
<comment type="similarity">
    <text evidence="2">Belongs to the HPF/YfiA ribosome-associated protein family. Short HPF subfamily.</text>
</comment>
<evidence type="ECO:0000256" key="3">
    <source>
        <dbReference type="ARBA" id="ARBA00038695"/>
    </source>
</evidence>
<evidence type="ECO:0000256" key="5">
    <source>
        <dbReference type="ARBA" id="ARBA00041319"/>
    </source>
</evidence>
<protein>
    <recommendedName>
        <fullName evidence="4">Ribosome hibernation promoting factor</fullName>
    </recommendedName>
    <alternativeName>
        <fullName evidence="5">Hibernation factor HPF</fullName>
    </alternativeName>
</protein>
<dbReference type="OrthoDB" id="9795980at2"/>
<sequence length="112" mass="12707">MQIDITGHHVDLTEALREYVHSKMDKLERHFDNVVNVHVILTVEKLRQKAEATMLLSGAKLYADASAEDMYAAIDGLIDKLDRQVKKHKEKVTDHRRNEGAQAKAQGEGEED</sequence>
<dbReference type="PANTHER" id="PTHR33231">
    <property type="entry name" value="30S RIBOSOMAL PROTEIN"/>
    <property type="match status" value="1"/>
</dbReference>
<dbReference type="RefSeq" id="WP_091641684.1">
    <property type="nucleotide sequence ID" value="NZ_FOEG01000002.1"/>
</dbReference>
<keyword evidence="7" id="KW-0689">Ribosomal protein</keyword>
<dbReference type="GO" id="GO:0022627">
    <property type="term" value="C:cytosolic small ribosomal subunit"/>
    <property type="evidence" value="ECO:0007669"/>
    <property type="project" value="TreeGrafter"/>
</dbReference>
<dbReference type="Proteomes" id="UP000199657">
    <property type="component" value="Unassembled WGS sequence"/>
</dbReference>
<evidence type="ECO:0000256" key="6">
    <source>
        <dbReference type="SAM" id="MobiDB-lite"/>
    </source>
</evidence>
<gene>
    <name evidence="7" type="ORF">SAMN04488052_102611</name>
</gene>
<dbReference type="AlphaFoldDB" id="A0A1H8S989"/>
<keyword evidence="7" id="KW-0687">Ribonucleoprotein</keyword>
<reference evidence="7 8" key="1">
    <citation type="submission" date="2016-10" db="EMBL/GenBank/DDBJ databases">
        <authorList>
            <person name="de Groot N.N."/>
        </authorList>
    </citation>
    <scope>NUCLEOTIDE SEQUENCE [LARGE SCALE GENOMIC DNA]</scope>
    <source>
        <strain evidence="7 8">CGMCC 1.6291</strain>
    </source>
</reference>
<name>A0A1H8S989_9GAMM</name>
<dbReference type="FunFam" id="3.30.160.100:FF:000001">
    <property type="entry name" value="Ribosome hibernation promoting factor"/>
    <property type="match status" value="1"/>
</dbReference>
<dbReference type="EMBL" id="FOEG01000002">
    <property type="protein sequence ID" value="SEO75231.1"/>
    <property type="molecule type" value="Genomic_DNA"/>
</dbReference>
<dbReference type="GO" id="GO:0043024">
    <property type="term" value="F:ribosomal small subunit binding"/>
    <property type="evidence" value="ECO:0007669"/>
    <property type="project" value="TreeGrafter"/>
</dbReference>
<dbReference type="InterPro" id="IPR050574">
    <property type="entry name" value="HPF/YfiA_ribosome-assoc"/>
</dbReference>
<evidence type="ECO:0000256" key="2">
    <source>
        <dbReference type="ARBA" id="ARBA00038434"/>
    </source>
</evidence>
<dbReference type="InterPro" id="IPR036567">
    <property type="entry name" value="RHF-like"/>
</dbReference>
<dbReference type="Gene3D" id="3.30.160.100">
    <property type="entry name" value="Ribosome hibernation promotion factor-like"/>
    <property type="match status" value="1"/>
</dbReference>
<comment type="subunit">
    <text evidence="3">Associates exclusively with 100S ribosomes, which are dimers of 70S ribosomes.</text>
</comment>
<dbReference type="SUPFAM" id="SSF69754">
    <property type="entry name" value="Ribosome binding protein Y (YfiA homologue)"/>
    <property type="match status" value="1"/>
</dbReference>
<dbReference type="PANTHER" id="PTHR33231:SF1">
    <property type="entry name" value="30S RIBOSOMAL PROTEIN"/>
    <property type="match status" value="1"/>
</dbReference>
<evidence type="ECO:0000256" key="1">
    <source>
        <dbReference type="ARBA" id="ARBA00022845"/>
    </source>
</evidence>
<accession>A0A1H8S989</accession>
<dbReference type="CDD" id="cd00552">
    <property type="entry name" value="RaiA"/>
    <property type="match status" value="1"/>
</dbReference>
<dbReference type="GO" id="GO:0045900">
    <property type="term" value="P:negative regulation of translational elongation"/>
    <property type="evidence" value="ECO:0007669"/>
    <property type="project" value="TreeGrafter"/>
</dbReference>
<dbReference type="InterPro" id="IPR003489">
    <property type="entry name" value="RHF/RaiA"/>
</dbReference>
<dbReference type="STRING" id="406100.SAMN04488052_102611"/>
<keyword evidence="1" id="KW-0810">Translation regulation</keyword>
<organism evidence="7 8">
    <name type="scientific">Aquisalimonas asiatica</name>
    <dbReference type="NCBI Taxonomy" id="406100"/>
    <lineage>
        <taxon>Bacteria</taxon>
        <taxon>Pseudomonadati</taxon>
        <taxon>Pseudomonadota</taxon>
        <taxon>Gammaproteobacteria</taxon>
        <taxon>Chromatiales</taxon>
        <taxon>Ectothiorhodospiraceae</taxon>
        <taxon>Aquisalimonas</taxon>
    </lineage>
</organism>
<evidence type="ECO:0000256" key="4">
    <source>
        <dbReference type="ARBA" id="ARBA00041148"/>
    </source>
</evidence>
<evidence type="ECO:0000313" key="7">
    <source>
        <dbReference type="EMBL" id="SEO75231.1"/>
    </source>
</evidence>
<feature type="region of interest" description="Disordered" evidence="6">
    <location>
        <begin position="85"/>
        <end position="112"/>
    </location>
</feature>
<keyword evidence="8" id="KW-1185">Reference proteome</keyword>